<gene>
    <name evidence="2" type="ORF">ADIARSV_2757</name>
</gene>
<feature type="transmembrane region" description="Helical" evidence="1">
    <location>
        <begin position="12"/>
        <end position="30"/>
    </location>
</feature>
<dbReference type="EMBL" id="AQPN01000098">
    <property type="protein sequence ID" value="EOR94144.1"/>
    <property type="molecule type" value="Genomic_DNA"/>
</dbReference>
<dbReference type="GO" id="GO:0051301">
    <property type="term" value="P:cell division"/>
    <property type="evidence" value="ECO:0007669"/>
    <property type="project" value="UniProtKB-KW"/>
</dbReference>
<evidence type="ECO:0000256" key="1">
    <source>
        <dbReference type="SAM" id="Phobius"/>
    </source>
</evidence>
<dbReference type="RefSeq" id="WP_016195988.1">
    <property type="nucleotide sequence ID" value="NZ_AQPN01000098.1"/>
</dbReference>
<sequence>MFKRIAWKRILYLFTWLICLGGVITLISFINVKKGQLRCKDIKVIIPGTAGFIDRKEVNRIIQEHSGLLMGKLFQEINTHKLEALLKKNPYIKDAEVFADMDGTVHIKVIQSEPILRVINYTNQNFYIDRLGNKLPPSMDYTPHVLVANGYIMESYTKKIDSLKTSIARDLYKTALYVEKDTLWRDQIEQLYVNQQNEIELVTRVGDQKIILGNADSLEVRFNNLKAFYKKAMPAVGWNAYKTINIKYTNQIICEKNLGDSSWIISAAIKKEQD</sequence>
<accession>R9GYX1</accession>
<organism evidence="2 3">
    <name type="scientific">Arcticibacter svalbardensis MN12-7</name>
    <dbReference type="NCBI Taxonomy" id="1150600"/>
    <lineage>
        <taxon>Bacteria</taxon>
        <taxon>Pseudomonadati</taxon>
        <taxon>Bacteroidota</taxon>
        <taxon>Sphingobacteriia</taxon>
        <taxon>Sphingobacteriales</taxon>
        <taxon>Sphingobacteriaceae</taxon>
        <taxon>Arcticibacter</taxon>
    </lineage>
</organism>
<keyword evidence="1" id="KW-1133">Transmembrane helix</keyword>
<keyword evidence="1" id="KW-0812">Transmembrane</keyword>
<dbReference type="Proteomes" id="UP000014174">
    <property type="component" value="Unassembled WGS sequence"/>
</dbReference>
<keyword evidence="1" id="KW-0472">Membrane</keyword>
<dbReference type="STRING" id="1150600.ADIARSV_2757"/>
<dbReference type="OrthoDB" id="1466667at2"/>
<comment type="caution">
    <text evidence="2">The sequence shown here is derived from an EMBL/GenBank/DDBJ whole genome shotgun (WGS) entry which is preliminary data.</text>
</comment>
<name>R9GYX1_9SPHI</name>
<keyword evidence="2" id="KW-0131">Cell cycle</keyword>
<dbReference type="AlphaFoldDB" id="R9GYX1"/>
<proteinExistence type="predicted"/>
<protein>
    <submittedName>
        <fullName evidence="2">Cell division protein FtsQ</fullName>
    </submittedName>
</protein>
<reference evidence="2 3" key="1">
    <citation type="journal article" date="2013" name="Genome Announc.">
        <title>Draft Genome Sequence of Arcticibacter svalbardensis Strain MN12-7T, a Member of the Family Sphingobacteriaceae Isolated from an Arctic Soil Sample.</title>
        <authorList>
            <person name="Shivaji S."/>
            <person name="Ara S."/>
            <person name="Prasad S."/>
            <person name="Manasa B.P."/>
            <person name="Begum Z."/>
            <person name="Singh A."/>
            <person name="Kumar Pinnaka A."/>
        </authorList>
    </citation>
    <scope>NUCLEOTIDE SEQUENCE [LARGE SCALE GENOMIC DNA]</scope>
    <source>
        <strain evidence="2 3">MN12-7</strain>
    </source>
</reference>
<keyword evidence="2" id="KW-0132">Cell division</keyword>
<evidence type="ECO:0000313" key="3">
    <source>
        <dbReference type="Proteomes" id="UP000014174"/>
    </source>
</evidence>
<keyword evidence="3" id="KW-1185">Reference proteome</keyword>
<evidence type="ECO:0000313" key="2">
    <source>
        <dbReference type="EMBL" id="EOR94144.1"/>
    </source>
</evidence>
<dbReference type="eggNOG" id="COG1589">
    <property type="taxonomic scope" value="Bacteria"/>
</dbReference>